<evidence type="ECO:0000259" key="2">
    <source>
        <dbReference type="Pfam" id="PF04773"/>
    </source>
</evidence>
<feature type="transmembrane region" description="Helical" evidence="1">
    <location>
        <begin position="84"/>
        <end position="107"/>
    </location>
</feature>
<dbReference type="Gene3D" id="2.60.120.1440">
    <property type="match status" value="1"/>
</dbReference>
<name>A0ABT4PH79_9BACT</name>
<protein>
    <submittedName>
        <fullName evidence="4">FecR domain-containing protein</fullName>
    </submittedName>
</protein>
<dbReference type="InterPro" id="IPR032508">
    <property type="entry name" value="FecR_C"/>
</dbReference>
<gene>
    <name evidence="4" type="ORF">O6P32_06720</name>
</gene>
<dbReference type="Gene3D" id="3.55.50.30">
    <property type="match status" value="1"/>
</dbReference>
<reference evidence="4" key="1">
    <citation type="submission" date="2022-12" db="EMBL/GenBank/DDBJ databases">
        <title>Phocaeicola acetigenes sp. nov., isolated feces from a healthy human.</title>
        <authorList>
            <person name="Do H."/>
            <person name="Ha Y.B."/>
            <person name="Kim J.-S."/>
            <person name="Suh M.K."/>
            <person name="Kim H.S."/>
            <person name="Lee J.-S."/>
        </authorList>
    </citation>
    <scope>NUCLEOTIDE SEQUENCE</scope>
    <source>
        <strain evidence="4">KGMB11183</strain>
    </source>
</reference>
<proteinExistence type="predicted"/>
<keyword evidence="1" id="KW-0472">Membrane</keyword>
<dbReference type="PANTHER" id="PTHR30273">
    <property type="entry name" value="PERIPLASMIC SIGNAL SENSOR AND SIGMA FACTOR ACTIVATOR FECR-RELATED"/>
    <property type="match status" value="1"/>
</dbReference>
<evidence type="ECO:0000259" key="3">
    <source>
        <dbReference type="Pfam" id="PF16344"/>
    </source>
</evidence>
<evidence type="ECO:0000313" key="4">
    <source>
        <dbReference type="EMBL" id="MCZ8372402.1"/>
    </source>
</evidence>
<dbReference type="Pfam" id="PF04773">
    <property type="entry name" value="FecR"/>
    <property type="match status" value="1"/>
</dbReference>
<feature type="domain" description="FecR protein" evidence="2">
    <location>
        <begin position="120"/>
        <end position="212"/>
    </location>
</feature>
<dbReference type="InterPro" id="IPR012373">
    <property type="entry name" value="Ferrdict_sens_TM"/>
</dbReference>
<keyword evidence="1" id="KW-1133">Transmembrane helix</keyword>
<sequence>MKNCIRRIVETFVRNDYSEQTKKEVWKWFADEEHAEEKEQALHMLWEKAGMESAPANMNDSLKKMKQNIGFQTETRRKKLLPSWIWQAAAVFFFAVSTVSITLMIYFSRIEDVDLIENYTPVADLRQVTLPDGTEVILNSKTTLLYPAQFKGDTRSVYLIGEADFKVKPDKEHPFIVKSNGFQVTALGTEFNVEAYADDDCLTATLLSGSVQVYFNNLQSQVILKPNEQLVFNRNTKTHQVHRPDMEDVTAWQRGELIFSEMSLEDIITRLEHKYPYTFVYSLHSLKKDRYTFRFPAKTTLPQVMDIITRVVGDMEYQIKENKCYLIQKKR</sequence>
<keyword evidence="1" id="KW-0812">Transmembrane</keyword>
<dbReference type="InterPro" id="IPR006860">
    <property type="entry name" value="FecR"/>
</dbReference>
<evidence type="ECO:0000256" key="1">
    <source>
        <dbReference type="SAM" id="Phobius"/>
    </source>
</evidence>
<dbReference type="PIRSF" id="PIRSF018266">
    <property type="entry name" value="FecR"/>
    <property type="match status" value="1"/>
</dbReference>
<feature type="domain" description="Protein FecR C-terminal" evidence="3">
    <location>
        <begin position="256"/>
        <end position="325"/>
    </location>
</feature>
<comment type="caution">
    <text evidence="4">The sequence shown here is derived from an EMBL/GenBank/DDBJ whole genome shotgun (WGS) entry which is preliminary data.</text>
</comment>
<dbReference type="EMBL" id="JAPZVM010000004">
    <property type="protein sequence ID" value="MCZ8372402.1"/>
    <property type="molecule type" value="Genomic_DNA"/>
</dbReference>
<evidence type="ECO:0000313" key="5">
    <source>
        <dbReference type="Proteomes" id="UP001141933"/>
    </source>
</evidence>
<dbReference type="Proteomes" id="UP001141933">
    <property type="component" value="Unassembled WGS sequence"/>
</dbReference>
<accession>A0ABT4PH79</accession>
<keyword evidence="5" id="KW-1185">Reference proteome</keyword>
<dbReference type="PANTHER" id="PTHR30273:SF2">
    <property type="entry name" value="PROTEIN FECR"/>
    <property type="match status" value="1"/>
</dbReference>
<dbReference type="RefSeq" id="WP_269877603.1">
    <property type="nucleotide sequence ID" value="NZ_JAPZVM010000004.1"/>
</dbReference>
<dbReference type="Pfam" id="PF16344">
    <property type="entry name" value="FecR_C"/>
    <property type="match status" value="1"/>
</dbReference>
<organism evidence="4 5">
    <name type="scientific">Phocaeicola acetigenes</name>
    <dbReference type="NCBI Taxonomy" id="3016083"/>
    <lineage>
        <taxon>Bacteria</taxon>
        <taxon>Pseudomonadati</taxon>
        <taxon>Bacteroidota</taxon>
        <taxon>Bacteroidia</taxon>
        <taxon>Bacteroidales</taxon>
        <taxon>Bacteroidaceae</taxon>
        <taxon>Phocaeicola</taxon>
    </lineage>
</organism>